<sequence>MNSTLWYCEEKLYCGERYNLTLASNTSVIEGWYCGIAARTNVDNRKETLPSNVLTVNCTNQPDLDLFGNATLYDGYMCGLGSRNVYAYSRCSNTKLNGASSLTPRWSQLFIFISLFVYLFA</sequence>
<dbReference type="OrthoDB" id="10402956at2759"/>
<evidence type="ECO:0000313" key="2">
    <source>
        <dbReference type="Proteomes" id="UP000236544"/>
    </source>
</evidence>
<dbReference type="EMBL" id="LN890555">
    <property type="protein sequence ID" value="CUS24582.1"/>
    <property type="molecule type" value="Genomic_DNA"/>
</dbReference>
<gene>
    <name evidence="1" type="ORF">LAQU0_S17e02278g</name>
</gene>
<dbReference type="Proteomes" id="UP000236544">
    <property type="component" value="Unassembled WGS sequence"/>
</dbReference>
<protein>
    <submittedName>
        <fullName evidence="1">LAQU0S17e02278g1_1</fullName>
    </submittedName>
</protein>
<evidence type="ECO:0000313" key="1">
    <source>
        <dbReference type="EMBL" id="CUS24582.1"/>
    </source>
</evidence>
<accession>A0A0P1KX69</accession>
<name>A0A0P1KX69_9SACH</name>
<keyword evidence="2" id="KW-1185">Reference proteome</keyword>
<proteinExistence type="predicted"/>
<dbReference type="AlphaFoldDB" id="A0A0P1KX69"/>
<organism evidence="1 2">
    <name type="scientific">Lachancea quebecensis</name>
    <dbReference type="NCBI Taxonomy" id="1654605"/>
    <lineage>
        <taxon>Eukaryota</taxon>
        <taxon>Fungi</taxon>
        <taxon>Dikarya</taxon>
        <taxon>Ascomycota</taxon>
        <taxon>Saccharomycotina</taxon>
        <taxon>Saccharomycetes</taxon>
        <taxon>Saccharomycetales</taxon>
        <taxon>Saccharomycetaceae</taxon>
        <taxon>Lachancea</taxon>
    </lineage>
</organism>
<reference evidence="2" key="1">
    <citation type="submission" date="2015-10" db="EMBL/GenBank/DDBJ databases">
        <authorList>
            <person name="Devillers H."/>
        </authorList>
    </citation>
    <scope>NUCLEOTIDE SEQUENCE [LARGE SCALE GENOMIC DNA]</scope>
</reference>